<evidence type="ECO:0000256" key="1">
    <source>
        <dbReference type="ARBA" id="ARBA00006865"/>
    </source>
</evidence>
<evidence type="ECO:0000313" key="4">
    <source>
        <dbReference type="EMBL" id="MCP9565008.1"/>
    </source>
</evidence>
<keyword evidence="4" id="KW-0378">Hydrolase</keyword>
<reference evidence="4" key="1">
    <citation type="submission" date="2022-07" db="EMBL/GenBank/DDBJ databases">
        <title>Prevotella copri.</title>
        <authorList>
            <person name="Yang C."/>
        </authorList>
    </citation>
    <scope>NUCLEOTIDE SEQUENCE</scope>
    <source>
        <strain evidence="4">HF2107</strain>
    </source>
</reference>
<dbReference type="Proteomes" id="UP001205531">
    <property type="component" value="Unassembled WGS sequence"/>
</dbReference>
<dbReference type="EMBL" id="JANDWZ010000023">
    <property type="protein sequence ID" value="MCP9565008.1"/>
    <property type="molecule type" value="Genomic_DNA"/>
</dbReference>
<evidence type="ECO:0000313" key="5">
    <source>
        <dbReference type="Proteomes" id="UP001205531"/>
    </source>
</evidence>
<dbReference type="InterPro" id="IPR013320">
    <property type="entry name" value="ConA-like_dom_sf"/>
</dbReference>
<evidence type="ECO:0000256" key="2">
    <source>
        <dbReference type="SAM" id="SignalP"/>
    </source>
</evidence>
<keyword evidence="2" id="KW-0732">Signal</keyword>
<dbReference type="InterPro" id="IPR000757">
    <property type="entry name" value="Beta-glucanase-like"/>
</dbReference>
<dbReference type="InterPro" id="IPR050546">
    <property type="entry name" value="Glycosyl_Hydrlase_16"/>
</dbReference>
<feature type="domain" description="GH16" evidence="3">
    <location>
        <begin position="26"/>
        <end position="278"/>
    </location>
</feature>
<comment type="similarity">
    <text evidence="1">Belongs to the glycosyl hydrolase 16 family.</text>
</comment>
<dbReference type="PROSITE" id="PS51762">
    <property type="entry name" value="GH16_2"/>
    <property type="match status" value="1"/>
</dbReference>
<accession>A0AAW5IMH3</accession>
<feature type="chain" id="PRO_5043722658" evidence="2">
    <location>
        <begin position="23"/>
        <end position="278"/>
    </location>
</feature>
<dbReference type="AlphaFoldDB" id="A0AAW5IMH3"/>
<name>A0AAW5IMH3_9BACT</name>
<evidence type="ECO:0000259" key="3">
    <source>
        <dbReference type="PROSITE" id="PS51762"/>
    </source>
</evidence>
<dbReference type="CDD" id="cd08023">
    <property type="entry name" value="GH16_laminarinase_like"/>
    <property type="match status" value="1"/>
</dbReference>
<proteinExistence type="inferred from homology"/>
<gene>
    <name evidence="4" type="ORF">NNC64_10675</name>
</gene>
<dbReference type="PANTHER" id="PTHR10963">
    <property type="entry name" value="GLYCOSYL HYDROLASE-RELATED"/>
    <property type="match status" value="1"/>
</dbReference>
<dbReference type="GO" id="GO:0004553">
    <property type="term" value="F:hydrolase activity, hydrolyzing O-glycosyl compounds"/>
    <property type="evidence" value="ECO:0007669"/>
    <property type="project" value="InterPro"/>
</dbReference>
<dbReference type="SUPFAM" id="SSF49899">
    <property type="entry name" value="Concanavalin A-like lectins/glucanases"/>
    <property type="match status" value="1"/>
</dbReference>
<dbReference type="Pfam" id="PF00722">
    <property type="entry name" value="Glyco_hydro_16"/>
    <property type="match status" value="1"/>
</dbReference>
<dbReference type="RefSeq" id="WP_254951093.1">
    <property type="nucleotide sequence ID" value="NZ_JANDWY010000006.1"/>
</dbReference>
<dbReference type="Gene3D" id="2.60.120.200">
    <property type="match status" value="1"/>
</dbReference>
<dbReference type="GO" id="GO:0005975">
    <property type="term" value="P:carbohydrate metabolic process"/>
    <property type="evidence" value="ECO:0007669"/>
    <property type="project" value="InterPro"/>
</dbReference>
<organism evidence="4 5">
    <name type="scientific">Segatella copri</name>
    <dbReference type="NCBI Taxonomy" id="165179"/>
    <lineage>
        <taxon>Bacteria</taxon>
        <taxon>Pseudomonadati</taxon>
        <taxon>Bacteroidota</taxon>
        <taxon>Bacteroidia</taxon>
        <taxon>Bacteroidales</taxon>
        <taxon>Prevotellaceae</taxon>
        <taxon>Segatella</taxon>
    </lineage>
</organism>
<sequence length="278" mass="32153">MNMKSTWMTCCLLMLLSIPGMAKDNKTNKSNKYKLVWQEDFKGSSFDAKSWSKIPRDRPDWKRHMSYDDRLYEVKDGKLILYGVNNDGTYQYDLNGDGKLEADTARFVTGGLYTKHKKTIEYGKVEVRAKLGQAQGAWPAIWMLPDRDIAWPMGGEIDIMEHLNYDPMAYQTVHTYYTHTLKLDSNPPHFATGKIDTNGYNVYAVEILPDELIFSINGEKTFSYPRIQTDKEGQYPFGDSFYLLIDMQIEGSWVGKADPSQLPVKMEIDWVKMYKLKK</sequence>
<dbReference type="PANTHER" id="PTHR10963:SF55">
    <property type="entry name" value="GLYCOSIDE HYDROLASE FAMILY 16 PROTEIN"/>
    <property type="match status" value="1"/>
</dbReference>
<feature type="signal peptide" evidence="2">
    <location>
        <begin position="1"/>
        <end position="22"/>
    </location>
</feature>
<comment type="caution">
    <text evidence="4">The sequence shown here is derived from an EMBL/GenBank/DDBJ whole genome shotgun (WGS) entry which is preliminary data.</text>
</comment>
<protein>
    <submittedName>
        <fullName evidence="4">Glycoside hydrolase family 16 protein</fullName>
    </submittedName>
</protein>